<dbReference type="SUPFAM" id="SSF48179">
    <property type="entry name" value="6-phosphogluconate dehydrogenase C-terminal domain-like"/>
    <property type="match status" value="1"/>
</dbReference>
<feature type="domain" description="Pyrroline-5-carboxylate reductase dimerisation" evidence="11">
    <location>
        <begin position="151"/>
        <end position="255"/>
    </location>
</feature>
<evidence type="ECO:0000313" key="13">
    <source>
        <dbReference type="Proteomes" id="UP000235658"/>
    </source>
</evidence>
<protein>
    <recommendedName>
        <fullName evidence="6 7">Pyrroline-5-carboxylate reductase</fullName>
        <shortName evidence="6">P5C reductase</shortName>
        <shortName evidence="6">P5CR</shortName>
        <ecNumber evidence="6 7">1.5.1.2</ecNumber>
    </recommendedName>
    <alternativeName>
        <fullName evidence="6">PCA reductase</fullName>
    </alternativeName>
</protein>
<dbReference type="NCBIfam" id="TIGR00112">
    <property type="entry name" value="proC"/>
    <property type="match status" value="1"/>
</dbReference>
<dbReference type="GO" id="GO:0055129">
    <property type="term" value="P:L-proline biosynthetic process"/>
    <property type="evidence" value="ECO:0007669"/>
    <property type="project" value="UniProtKB-UniRule"/>
</dbReference>
<comment type="function">
    <text evidence="5 6">Catalyzes the reduction of 1-pyrroline-5-carboxylate (PCA) to L-proline.</text>
</comment>
<evidence type="ECO:0000256" key="3">
    <source>
        <dbReference type="ARBA" id="ARBA00022857"/>
    </source>
</evidence>
<dbReference type="PROSITE" id="PS00521">
    <property type="entry name" value="P5CR"/>
    <property type="match status" value="1"/>
</dbReference>
<dbReference type="Proteomes" id="UP000235658">
    <property type="component" value="Unassembled WGS sequence"/>
</dbReference>
<evidence type="ECO:0000259" key="10">
    <source>
        <dbReference type="Pfam" id="PF03807"/>
    </source>
</evidence>
<keyword evidence="4 6" id="KW-0560">Oxidoreductase</keyword>
<organism evidence="12 13">
    <name type="scientific">Anaerococcus hydrogenalis</name>
    <dbReference type="NCBI Taxonomy" id="33029"/>
    <lineage>
        <taxon>Bacteria</taxon>
        <taxon>Bacillati</taxon>
        <taxon>Bacillota</taxon>
        <taxon>Tissierellia</taxon>
        <taxon>Tissierellales</taxon>
        <taxon>Peptoniphilaceae</taxon>
        <taxon>Anaerococcus</taxon>
    </lineage>
</organism>
<dbReference type="InterPro" id="IPR008927">
    <property type="entry name" value="6-PGluconate_DH-like_C_sf"/>
</dbReference>
<dbReference type="InterPro" id="IPR000304">
    <property type="entry name" value="Pyrroline-COOH_reductase"/>
</dbReference>
<feature type="binding site" evidence="8">
    <location>
        <position position="47"/>
    </location>
    <ligand>
        <name>NADPH</name>
        <dbReference type="ChEBI" id="CHEBI:57783"/>
    </ligand>
</feature>
<dbReference type="InterPro" id="IPR036291">
    <property type="entry name" value="NAD(P)-bd_dom_sf"/>
</dbReference>
<feature type="domain" description="Pyrroline-5-carboxylate reductase catalytic N-terminal" evidence="10">
    <location>
        <begin position="2"/>
        <end position="88"/>
    </location>
</feature>
<dbReference type="PANTHER" id="PTHR11645:SF0">
    <property type="entry name" value="PYRROLINE-5-CARBOXYLATE REDUCTASE 3"/>
    <property type="match status" value="1"/>
</dbReference>
<dbReference type="AlphaFoldDB" id="A0A2N6UGY8"/>
<dbReference type="GO" id="GO:0004735">
    <property type="term" value="F:pyrroline-5-carboxylate reductase activity"/>
    <property type="evidence" value="ECO:0007669"/>
    <property type="project" value="UniProtKB-UniRule"/>
</dbReference>
<dbReference type="EC" id="1.5.1.2" evidence="6 7"/>
<comment type="similarity">
    <text evidence="1 6 9">Belongs to the pyrroline-5-carboxylate reductase family.</text>
</comment>
<dbReference type="Pfam" id="PF03807">
    <property type="entry name" value="F420_oxidored"/>
    <property type="match status" value="1"/>
</dbReference>
<evidence type="ECO:0000256" key="4">
    <source>
        <dbReference type="ARBA" id="ARBA00023002"/>
    </source>
</evidence>
<dbReference type="Gene3D" id="3.40.50.720">
    <property type="entry name" value="NAD(P)-binding Rossmann-like Domain"/>
    <property type="match status" value="1"/>
</dbReference>
<evidence type="ECO:0000256" key="1">
    <source>
        <dbReference type="ARBA" id="ARBA00005525"/>
    </source>
</evidence>
<comment type="caution">
    <text evidence="12">The sequence shown here is derived from an EMBL/GenBank/DDBJ whole genome shotgun (WGS) entry which is preliminary data.</text>
</comment>
<evidence type="ECO:0000256" key="8">
    <source>
        <dbReference type="PIRSR" id="PIRSR000193-1"/>
    </source>
</evidence>
<reference evidence="12 13" key="1">
    <citation type="submission" date="2017-09" db="EMBL/GenBank/DDBJ databases">
        <title>Bacterial strain isolated from the female urinary microbiota.</title>
        <authorList>
            <person name="Thomas-White K."/>
            <person name="Kumar N."/>
            <person name="Forster S."/>
            <person name="Putonti C."/>
            <person name="Lawley T."/>
            <person name="Wolfe A.J."/>
        </authorList>
    </citation>
    <scope>NUCLEOTIDE SEQUENCE [LARGE SCALE GENOMIC DNA]</scope>
    <source>
        <strain evidence="12 13">UMB0204</strain>
    </source>
</reference>
<comment type="pathway">
    <text evidence="6 9">Amino-acid biosynthesis; L-proline biosynthesis; L-proline from L-glutamate 5-semialdehyde: step 1/1.</text>
</comment>
<accession>A0A2N6UGY8</accession>
<gene>
    <name evidence="6 12" type="primary">proC</name>
    <name evidence="12" type="ORF">CJ192_08460</name>
</gene>
<dbReference type="InterPro" id="IPR028939">
    <property type="entry name" value="P5C_Rdtase_cat_N"/>
</dbReference>
<comment type="subcellular location">
    <subcellularLocation>
        <location evidence="6">Cytoplasm</location>
    </subcellularLocation>
</comment>
<name>A0A2N6UGY8_9FIRM</name>
<sequence>MKIGVIGIGNMGFAIAKGLLGKNELFLSNRGSNLEFFKDKDVSIMENREVIENSDYIILAVKPNYYEDVIDEIKDLLDNKVFISIAAGFTLEKLENLLGSDKKIVMTMPNTPASVGEGMSILCPNSKVSEEEFSNVLAIFSSFGKAIKIDENQFDAASIINGCLPAFVDLFMEAISDGAVFCGLKRDISYKLIAQTIIGSAKLMQESKDHPGLLKDKVTSPKGTTIEGVKALEENNFRAGLIKAVEASFNKTKNM</sequence>
<proteinExistence type="inferred from homology"/>
<evidence type="ECO:0000256" key="5">
    <source>
        <dbReference type="ARBA" id="ARBA00058118"/>
    </source>
</evidence>
<dbReference type="FunFam" id="1.10.3730.10:FF:000001">
    <property type="entry name" value="Pyrroline-5-carboxylate reductase"/>
    <property type="match status" value="1"/>
</dbReference>
<dbReference type="InterPro" id="IPR053790">
    <property type="entry name" value="P5CR-like_CS"/>
</dbReference>
<keyword evidence="3 6" id="KW-0521">NADP</keyword>
<evidence type="ECO:0000256" key="9">
    <source>
        <dbReference type="RuleBase" id="RU003903"/>
    </source>
</evidence>
<comment type="catalytic activity">
    <reaction evidence="6 9">
        <text>L-proline + NADP(+) = (S)-1-pyrroline-5-carboxylate + NADPH + 2 H(+)</text>
        <dbReference type="Rhea" id="RHEA:14109"/>
        <dbReference type="ChEBI" id="CHEBI:15378"/>
        <dbReference type="ChEBI" id="CHEBI:17388"/>
        <dbReference type="ChEBI" id="CHEBI:57783"/>
        <dbReference type="ChEBI" id="CHEBI:58349"/>
        <dbReference type="ChEBI" id="CHEBI:60039"/>
        <dbReference type="EC" id="1.5.1.2"/>
    </reaction>
</comment>
<dbReference type="HAMAP" id="MF_01925">
    <property type="entry name" value="P5C_reductase"/>
    <property type="match status" value="1"/>
</dbReference>
<evidence type="ECO:0000256" key="2">
    <source>
        <dbReference type="ARBA" id="ARBA00022650"/>
    </source>
</evidence>
<dbReference type="RefSeq" id="WP_004817707.1">
    <property type="nucleotide sequence ID" value="NZ_CAUPDS010000008.1"/>
</dbReference>
<dbReference type="UniPathway" id="UPA00098">
    <property type="reaction ID" value="UER00361"/>
</dbReference>
<dbReference type="PIRSF" id="PIRSF000193">
    <property type="entry name" value="Pyrrol-5-carb_rd"/>
    <property type="match status" value="1"/>
</dbReference>
<keyword evidence="6" id="KW-0963">Cytoplasm</keyword>
<evidence type="ECO:0000256" key="6">
    <source>
        <dbReference type="HAMAP-Rule" id="MF_01925"/>
    </source>
</evidence>
<evidence type="ECO:0000256" key="7">
    <source>
        <dbReference type="NCBIfam" id="TIGR00112"/>
    </source>
</evidence>
<keyword evidence="6 9" id="KW-0028">Amino-acid biosynthesis</keyword>
<dbReference type="InterPro" id="IPR029036">
    <property type="entry name" value="P5CR_dimer"/>
</dbReference>
<dbReference type="GO" id="GO:0005737">
    <property type="term" value="C:cytoplasm"/>
    <property type="evidence" value="ECO:0007669"/>
    <property type="project" value="UniProtKB-SubCell"/>
</dbReference>
<keyword evidence="2 6" id="KW-0641">Proline biosynthesis</keyword>
<evidence type="ECO:0000259" key="11">
    <source>
        <dbReference type="Pfam" id="PF14748"/>
    </source>
</evidence>
<dbReference type="SUPFAM" id="SSF51735">
    <property type="entry name" value="NAD(P)-binding Rossmann-fold domains"/>
    <property type="match status" value="1"/>
</dbReference>
<dbReference type="EMBL" id="PNHP01000007">
    <property type="protein sequence ID" value="PMC80815.1"/>
    <property type="molecule type" value="Genomic_DNA"/>
</dbReference>
<feature type="binding site" evidence="8">
    <location>
        <begin position="6"/>
        <end position="11"/>
    </location>
    <ligand>
        <name>NADP(+)</name>
        <dbReference type="ChEBI" id="CHEBI:58349"/>
    </ligand>
</feature>
<dbReference type="Pfam" id="PF14748">
    <property type="entry name" value="P5CR_dimer"/>
    <property type="match status" value="1"/>
</dbReference>
<dbReference type="Gene3D" id="1.10.3730.10">
    <property type="entry name" value="ProC C-terminal domain-like"/>
    <property type="match status" value="1"/>
</dbReference>
<dbReference type="GeneID" id="84579215"/>
<evidence type="ECO:0000313" key="12">
    <source>
        <dbReference type="EMBL" id="PMC80815.1"/>
    </source>
</evidence>
<feature type="binding site" evidence="8">
    <location>
        <begin position="60"/>
        <end position="63"/>
    </location>
    <ligand>
        <name>NADP(+)</name>
        <dbReference type="ChEBI" id="CHEBI:58349"/>
    </ligand>
</feature>
<dbReference type="PANTHER" id="PTHR11645">
    <property type="entry name" value="PYRROLINE-5-CARBOXYLATE REDUCTASE"/>
    <property type="match status" value="1"/>
</dbReference>
<comment type="catalytic activity">
    <reaction evidence="6">
        <text>L-proline + NAD(+) = (S)-1-pyrroline-5-carboxylate + NADH + 2 H(+)</text>
        <dbReference type="Rhea" id="RHEA:14105"/>
        <dbReference type="ChEBI" id="CHEBI:15378"/>
        <dbReference type="ChEBI" id="CHEBI:17388"/>
        <dbReference type="ChEBI" id="CHEBI:57540"/>
        <dbReference type="ChEBI" id="CHEBI:57945"/>
        <dbReference type="ChEBI" id="CHEBI:60039"/>
        <dbReference type="EC" id="1.5.1.2"/>
    </reaction>
</comment>